<feature type="domain" description="Reverse transcriptase zinc-binding" evidence="1">
    <location>
        <begin position="107"/>
        <end position="185"/>
    </location>
</feature>
<dbReference type="EnsemblPlants" id="QL03p020372:mrna">
    <property type="protein sequence ID" value="QL03p020372:mrna:CDS:1"/>
    <property type="gene ID" value="QL03p020372"/>
</dbReference>
<reference evidence="2 3" key="1">
    <citation type="journal article" date="2016" name="G3 (Bethesda)">
        <title>First Draft Assembly and Annotation of the Genome of a California Endemic Oak Quercus lobata Nee (Fagaceae).</title>
        <authorList>
            <person name="Sork V.L."/>
            <person name="Fitz-Gibbon S.T."/>
            <person name="Puiu D."/>
            <person name="Crepeau M."/>
            <person name="Gugger P.F."/>
            <person name="Sherman R."/>
            <person name="Stevens K."/>
            <person name="Langley C.H."/>
            <person name="Pellegrini M."/>
            <person name="Salzberg S.L."/>
        </authorList>
    </citation>
    <scope>NUCLEOTIDE SEQUENCE [LARGE SCALE GENOMIC DNA]</scope>
    <source>
        <strain evidence="2 3">cv. SW786</strain>
    </source>
</reference>
<dbReference type="AlphaFoldDB" id="A0A7N2L6E8"/>
<keyword evidence="3" id="KW-1185">Reference proteome</keyword>
<protein>
    <recommendedName>
        <fullName evidence="1">Reverse transcriptase zinc-binding domain-containing protein</fullName>
    </recommendedName>
</protein>
<proteinExistence type="predicted"/>
<dbReference type="InParanoid" id="A0A7N2L6E8"/>
<dbReference type="Proteomes" id="UP000594261">
    <property type="component" value="Chromosome 3"/>
</dbReference>
<accession>A0A7N2L6E8</accession>
<reference evidence="2" key="2">
    <citation type="submission" date="2021-01" db="UniProtKB">
        <authorList>
            <consortium name="EnsemblPlants"/>
        </authorList>
    </citation>
    <scope>IDENTIFICATION</scope>
</reference>
<evidence type="ECO:0000313" key="3">
    <source>
        <dbReference type="Proteomes" id="UP000594261"/>
    </source>
</evidence>
<evidence type="ECO:0000259" key="1">
    <source>
        <dbReference type="Pfam" id="PF13966"/>
    </source>
</evidence>
<sequence>MEGSRWQVGDGRTIEVATHAWLPHTPIFLQEPTLNMRVCELIDEDTRQWDRGKVLATFARKTCEEILATPLNNVNSRDVLVWKENRAKKFTVRTAYRIAVRLKNPSYAEHSSTQSHGPTWRKIWRLNVPPKVRTFLWRACSNCLPTKENLLKRRVKVEAKCEICCQKPETASHVLWECAFARNVWSLSNGRTQKCRNEAIDFFLLFEQMRRKLDQLELERWATTAWAIWNARNRFYFEHVQVHPQIIFDGAIAFLAEYQRLMSANI</sequence>
<dbReference type="Gramene" id="QL03p020372:mrna">
    <property type="protein sequence ID" value="QL03p020372:mrna:CDS:1"/>
    <property type="gene ID" value="QL03p020372"/>
</dbReference>
<organism evidence="2 3">
    <name type="scientific">Quercus lobata</name>
    <name type="common">Valley oak</name>
    <dbReference type="NCBI Taxonomy" id="97700"/>
    <lineage>
        <taxon>Eukaryota</taxon>
        <taxon>Viridiplantae</taxon>
        <taxon>Streptophyta</taxon>
        <taxon>Embryophyta</taxon>
        <taxon>Tracheophyta</taxon>
        <taxon>Spermatophyta</taxon>
        <taxon>Magnoliopsida</taxon>
        <taxon>eudicotyledons</taxon>
        <taxon>Gunneridae</taxon>
        <taxon>Pentapetalae</taxon>
        <taxon>rosids</taxon>
        <taxon>fabids</taxon>
        <taxon>Fagales</taxon>
        <taxon>Fagaceae</taxon>
        <taxon>Quercus</taxon>
    </lineage>
</organism>
<dbReference type="OMA" id="TIEVATH"/>
<dbReference type="Pfam" id="PF13966">
    <property type="entry name" value="zf-RVT"/>
    <property type="match status" value="1"/>
</dbReference>
<dbReference type="InterPro" id="IPR026960">
    <property type="entry name" value="RVT-Znf"/>
</dbReference>
<evidence type="ECO:0000313" key="2">
    <source>
        <dbReference type="EnsemblPlants" id="QL03p020372:mrna:CDS:1"/>
    </source>
</evidence>
<name>A0A7N2L6E8_QUELO</name>
<dbReference type="EMBL" id="LRBV02000003">
    <property type="status" value="NOT_ANNOTATED_CDS"/>
    <property type="molecule type" value="Genomic_DNA"/>
</dbReference>